<dbReference type="EMBL" id="CP054000">
    <property type="protein sequence ID" value="QKH79729.1"/>
    <property type="molecule type" value="Genomic_DNA"/>
</dbReference>
<evidence type="ECO:0008006" key="3">
    <source>
        <dbReference type="Google" id="ProtNLM"/>
    </source>
</evidence>
<proteinExistence type="predicted"/>
<dbReference type="Proteomes" id="UP000502899">
    <property type="component" value="Chromosome"/>
</dbReference>
<sequence>MNKFRFRLNKKGVSQLLHSDEMKNVLEERAAVVKNRCGDGYASDVVDEKTRAFVSVYASSSKARQENIKNNTLLKALK</sequence>
<protein>
    <recommendedName>
        <fullName evidence="3">Phage protein</fullName>
    </recommendedName>
</protein>
<evidence type="ECO:0000313" key="1">
    <source>
        <dbReference type="EMBL" id="QKH79729.1"/>
    </source>
</evidence>
<evidence type="ECO:0000313" key="2">
    <source>
        <dbReference type="Proteomes" id="UP000502899"/>
    </source>
</evidence>
<organism evidence="1 2">
    <name type="scientific">Finegoldia magna</name>
    <name type="common">Peptostreptococcus magnus</name>
    <dbReference type="NCBI Taxonomy" id="1260"/>
    <lineage>
        <taxon>Bacteria</taxon>
        <taxon>Bacillati</taxon>
        <taxon>Bacillota</taxon>
        <taxon>Tissierellia</taxon>
        <taxon>Tissierellales</taxon>
        <taxon>Peptoniphilaceae</taxon>
        <taxon>Finegoldia</taxon>
    </lineage>
</organism>
<gene>
    <name evidence="1" type="ORF">FOC70_04950</name>
</gene>
<reference evidence="1 2" key="1">
    <citation type="submission" date="2020-05" db="EMBL/GenBank/DDBJ databases">
        <title>FDA dAtabase for Regulatory Grade micrObial Sequences (FDA-ARGOS): Supporting development and validation of Infectious Disease Dx tests.</title>
        <authorList>
            <person name="Pederson C."/>
            <person name="Tallon L."/>
            <person name="Sadzewicz L."/>
            <person name="Zhao X."/>
            <person name="Vavikolanu K."/>
            <person name="Mehta A."/>
            <person name="Aluvathingal J."/>
            <person name="Nadendla S."/>
            <person name="Myers T."/>
            <person name="Yan Y."/>
            <person name="Sichtig H."/>
        </authorList>
    </citation>
    <scope>NUCLEOTIDE SEQUENCE [LARGE SCALE GENOMIC DNA]</scope>
    <source>
        <strain evidence="1 2">FDAARGOS_764</strain>
    </source>
</reference>
<accession>A0A317M0Z8</accession>
<dbReference type="RefSeq" id="WP_002841567.1">
    <property type="nucleotide sequence ID" value="NZ_BAAAWC010000047.1"/>
</dbReference>
<name>A0A317M0Z8_FINMA</name>
<dbReference type="AlphaFoldDB" id="A0A317M0Z8"/>